<sequence>CKRNQTITGGESIKLKYKTEASRSNKLRRFAKIMKSINRKIGEAIPGAQPTVTLCFIAESILGFSFTNRPLDNN</sequence>
<evidence type="ECO:0000313" key="1">
    <source>
        <dbReference type="EMBL" id="JAP13003.1"/>
    </source>
</evidence>
<protein>
    <submittedName>
        <fullName evidence="1">Putative ovule protein</fullName>
    </submittedName>
</protein>
<name>A0A0V0H0M9_SOLCH</name>
<reference evidence="1" key="1">
    <citation type="submission" date="2015-12" db="EMBL/GenBank/DDBJ databases">
        <title>Gene expression during late stages of embryo sac development: a critical building block for successful pollen-pistil interactions.</title>
        <authorList>
            <person name="Liu Y."/>
            <person name="Joly V."/>
            <person name="Sabar M."/>
            <person name="Matton D.P."/>
        </authorList>
    </citation>
    <scope>NUCLEOTIDE SEQUENCE</scope>
</reference>
<dbReference type="EMBL" id="GEDG01028713">
    <property type="protein sequence ID" value="JAP13003.1"/>
    <property type="molecule type" value="Transcribed_RNA"/>
</dbReference>
<proteinExistence type="predicted"/>
<dbReference type="AlphaFoldDB" id="A0A0V0H0M9"/>
<accession>A0A0V0H0M9</accession>
<feature type="non-terminal residue" evidence="1">
    <location>
        <position position="1"/>
    </location>
</feature>
<organism evidence="1">
    <name type="scientific">Solanum chacoense</name>
    <name type="common">Chaco potato</name>
    <dbReference type="NCBI Taxonomy" id="4108"/>
    <lineage>
        <taxon>Eukaryota</taxon>
        <taxon>Viridiplantae</taxon>
        <taxon>Streptophyta</taxon>
        <taxon>Embryophyta</taxon>
        <taxon>Tracheophyta</taxon>
        <taxon>Spermatophyta</taxon>
        <taxon>Magnoliopsida</taxon>
        <taxon>eudicotyledons</taxon>
        <taxon>Gunneridae</taxon>
        <taxon>Pentapetalae</taxon>
        <taxon>asterids</taxon>
        <taxon>lamiids</taxon>
        <taxon>Solanales</taxon>
        <taxon>Solanaceae</taxon>
        <taxon>Solanoideae</taxon>
        <taxon>Solaneae</taxon>
        <taxon>Solanum</taxon>
    </lineage>
</organism>